<evidence type="ECO:0000313" key="5">
    <source>
        <dbReference type="Proteomes" id="UP000887013"/>
    </source>
</evidence>
<accession>A0A8X6P861</accession>
<dbReference type="GO" id="GO:0005737">
    <property type="term" value="C:cytoplasm"/>
    <property type="evidence" value="ECO:0007669"/>
    <property type="project" value="TreeGrafter"/>
</dbReference>
<evidence type="ECO:0000256" key="1">
    <source>
        <dbReference type="ARBA" id="ARBA00014759"/>
    </source>
</evidence>
<comment type="similarity">
    <text evidence="2">Belongs to the TCTP family.</text>
</comment>
<dbReference type="Gene3D" id="2.170.150.10">
    <property type="entry name" value="Metal Binding Protein, Guanine Nucleotide Exchange Factor, Chain A"/>
    <property type="match status" value="1"/>
</dbReference>
<name>A0A8X6P861_NEPPI</name>
<dbReference type="InterPro" id="IPR018105">
    <property type="entry name" value="Translational_control_tumour_p"/>
</dbReference>
<evidence type="ECO:0000313" key="4">
    <source>
        <dbReference type="EMBL" id="GFT53732.1"/>
    </source>
</evidence>
<gene>
    <name evidence="4" type="ORF">NPIL_688901</name>
</gene>
<dbReference type="EMBL" id="BMAW01112638">
    <property type="protein sequence ID" value="GFT53732.1"/>
    <property type="molecule type" value="Genomic_DNA"/>
</dbReference>
<dbReference type="PANTHER" id="PTHR11991">
    <property type="entry name" value="TRANSLATIONALLY CONTROLLED TUMOR PROTEIN-RELATED"/>
    <property type="match status" value="1"/>
</dbReference>
<dbReference type="InterPro" id="IPR011323">
    <property type="entry name" value="Mss4/transl-control_tumour"/>
</dbReference>
<dbReference type="AlphaFoldDB" id="A0A8X6P861"/>
<feature type="domain" description="TCTP" evidence="3">
    <location>
        <begin position="1"/>
        <end position="137"/>
    </location>
</feature>
<evidence type="ECO:0000256" key="2">
    <source>
        <dbReference type="PROSITE-ProRule" id="PRU01133"/>
    </source>
</evidence>
<dbReference type="InterPro" id="IPR034737">
    <property type="entry name" value="TCTP"/>
</dbReference>
<evidence type="ECO:0000259" key="3">
    <source>
        <dbReference type="PROSITE" id="PS51797"/>
    </source>
</evidence>
<dbReference type="OrthoDB" id="10248936at2759"/>
<dbReference type="PROSITE" id="PS51797">
    <property type="entry name" value="TCTP_3"/>
    <property type="match status" value="1"/>
</dbReference>
<dbReference type="GO" id="GO:0005509">
    <property type="term" value="F:calcium ion binding"/>
    <property type="evidence" value="ECO:0007669"/>
    <property type="project" value="TreeGrafter"/>
</dbReference>
<dbReference type="Proteomes" id="UP000887013">
    <property type="component" value="Unassembled WGS sequence"/>
</dbReference>
<reference evidence="4" key="1">
    <citation type="submission" date="2020-08" db="EMBL/GenBank/DDBJ databases">
        <title>Multicomponent nature underlies the extraordinary mechanical properties of spider dragline silk.</title>
        <authorList>
            <person name="Kono N."/>
            <person name="Nakamura H."/>
            <person name="Mori M."/>
            <person name="Yoshida Y."/>
            <person name="Ohtoshi R."/>
            <person name="Malay A.D."/>
            <person name="Moran D.A.P."/>
            <person name="Tomita M."/>
            <person name="Numata K."/>
            <person name="Arakawa K."/>
        </authorList>
    </citation>
    <scope>NUCLEOTIDE SEQUENCE</scope>
</reference>
<dbReference type="PRINTS" id="PR01653">
    <property type="entry name" value="TCTPROTEIN"/>
</dbReference>
<keyword evidence="5" id="KW-1185">Reference proteome</keyword>
<sequence>MIIFKDVITGDQMFTDSSKYKVVDGCLYEVACSHVQRRQGDIQLDGVNPSQEGEEDEGTEDLVESGFDIVLNQRLVETDFSKKKKSDYKIILRPTQNRCRINGTNLAKLTMKYRKLSLNLLKLSFTLLPCQSRSYDT</sequence>
<dbReference type="Pfam" id="PF00838">
    <property type="entry name" value="TCTP"/>
    <property type="match status" value="1"/>
</dbReference>
<dbReference type="PANTHER" id="PTHR11991:SF0">
    <property type="entry name" value="TRANSLATIONALLY-CONTROLLED TUMOR PROTEIN"/>
    <property type="match status" value="1"/>
</dbReference>
<organism evidence="4 5">
    <name type="scientific">Nephila pilipes</name>
    <name type="common">Giant wood spider</name>
    <name type="synonym">Nephila maculata</name>
    <dbReference type="NCBI Taxonomy" id="299642"/>
    <lineage>
        <taxon>Eukaryota</taxon>
        <taxon>Metazoa</taxon>
        <taxon>Ecdysozoa</taxon>
        <taxon>Arthropoda</taxon>
        <taxon>Chelicerata</taxon>
        <taxon>Arachnida</taxon>
        <taxon>Araneae</taxon>
        <taxon>Araneomorphae</taxon>
        <taxon>Entelegynae</taxon>
        <taxon>Araneoidea</taxon>
        <taxon>Nephilidae</taxon>
        <taxon>Nephila</taxon>
    </lineage>
</organism>
<comment type="caution">
    <text evidence="4">The sequence shown here is derived from an EMBL/GenBank/DDBJ whole genome shotgun (WGS) entry which is preliminary data.</text>
</comment>
<protein>
    <recommendedName>
        <fullName evidence="1">Translationally-controlled tumor protein homolog</fullName>
    </recommendedName>
</protein>
<dbReference type="SUPFAM" id="SSF51316">
    <property type="entry name" value="Mss4-like"/>
    <property type="match status" value="1"/>
</dbReference>
<dbReference type="InterPro" id="IPR011057">
    <property type="entry name" value="Mss4-like_sf"/>
</dbReference>
<proteinExistence type="inferred from homology"/>